<accession>A0A382V5W9</accession>
<dbReference type="NCBIfam" id="NF037997">
    <property type="entry name" value="Na_Pi_symport"/>
    <property type="match status" value="1"/>
</dbReference>
<dbReference type="PANTHER" id="PTHR10010">
    <property type="entry name" value="SOLUTE CARRIER FAMILY 34 SODIUM PHOSPHATE , MEMBER 2-RELATED"/>
    <property type="match status" value="1"/>
</dbReference>
<dbReference type="PANTHER" id="PTHR10010:SF46">
    <property type="entry name" value="SODIUM-DEPENDENT PHOSPHATE TRANSPORT PROTEIN 2B"/>
    <property type="match status" value="1"/>
</dbReference>
<evidence type="ECO:0000256" key="5">
    <source>
        <dbReference type="ARBA" id="ARBA00023136"/>
    </source>
</evidence>
<evidence type="ECO:0000256" key="3">
    <source>
        <dbReference type="ARBA" id="ARBA00022692"/>
    </source>
</evidence>
<evidence type="ECO:0000256" key="2">
    <source>
        <dbReference type="ARBA" id="ARBA00022475"/>
    </source>
</evidence>
<dbReference type="InterPro" id="IPR003841">
    <property type="entry name" value="Na/Pi_transpt"/>
</dbReference>
<evidence type="ECO:0000256" key="4">
    <source>
        <dbReference type="ARBA" id="ARBA00022989"/>
    </source>
</evidence>
<dbReference type="Pfam" id="PF02690">
    <property type="entry name" value="Na_Pi_cotrans"/>
    <property type="match status" value="1"/>
</dbReference>
<evidence type="ECO:0000256" key="6">
    <source>
        <dbReference type="SAM" id="Phobius"/>
    </source>
</evidence>
<keyword evidence="2" id="KW-1003">Cell membrane</keyword>
<evidence type="ECO:0000313" key="7">
    <source>
        <dbReference type="EMBL" id="SVD41966.1"/>
    </source>
</evidence>
<name>A0A382V5W9_9ZZZZ</name>
<keyword evidence="5 6" id="KW-0472">Membrane</keyword>
<dbReference type="EMBL" id="UINC01149467">
    <property type="protein sequence ID" value="SVD41966.1"/>
    <property type="molecule type" value="Genomic_DNA"/>
</dbReference>
<dbReference type="AlphaFoldDB" id="A0A382V5W9"/>
<feature type="transmembrane region" description="Helical" evidence="6">
    <location>
        <begin position="159"/>
        <end position="181"/>
    </location>
</feature>
<dbReference type="GO" id="GO:0005436">
    <property type="term" value="F:sodium:phosphate symporter activity"/>
    <property type="evidence" value="ECO:0007669"/>
    <property type="project" value="InterPro"/>
</dbReference>
<protein>
    <recommendedName>
        <fullName evidence="8">PhoU domain-containing protein</fullName>
    </recommendedName>
</protein>
<sequence length="268" mass="29691">RKAEFRRAFAASSVHDTFNLITVSLLYPLEYYFHILEHAATWMGRVFVDVTGITKPENYLKKITTPTIEGLADLLGKDPRLVLLVSVVITFFMLWGIVKLLQSLVLKKLESFFDTYIFRNLAMSFTVGLILTVMVQSSSITTSLIVPLAGAGVLRLQQIFPFTIGSNIGTTITGLLAALAVAGQPGIDPKLVLAGSTVAFAHFLFNASGAVIFLPFRRIREIPVHVAEWLAEVCLKNRIIPIVFIVLVFYLIPLVFTWSSIAKVFGNE</sequence>
<comment type="subcellular location">
    <subcellularLocation>
        <location evidence="1">Cell membrane</location>
        <topology evidence="1">Multi-pass membrane protein</topology>
    </subcellularLocation>
</comment>
<proteinExistence type="predicted"/>
<evidence type="ECO:0008006" key="8">
    <source>
        <dbReference type="Google" id="ProtNLM"/>
    </source>
</evidence>
<keyword evidence="3 6" id="KW-0812">Transmembrane</keyword>
<gene>
    <name evidence="7" type="ORF">METZ01_LOCUS394820</name>
</gene>
<reference evidence="7" key="1">
    <citation type="submission" date="2018-05" db="EMBL/GenBank/DDBJ databases">
        <authorList>
            <person name="Lanie J.A."/>
            <person name="Ng W.-L."/>
            <person name="Kazmierczak K.M."/>
            <person name="Andrzejewski T.M."/>
            <person name="Davidsen T.M."/>
            <person name="Wayne K.J."/>
            <person name="Tettelin H."/>
            <person name="Glass J.I."/>
            <person name="Rusch D."/>
            <person name="Podicherti R."/>
            <person name="Tsui H.-C.T."/>
            <person name="Winkler M.E."/>
        </authorList>
    </citation>
    <scope>NUCLEOTIDE SEQUENCE</scope>
</reference>
<feature type="non-terminal residue" evidence="7">
    <location>
        <position position="1"/>
    </location>
</feature>
<feature type="transmembrane region" description="Helical" evidence="6">
    <location>
        <begin position="81"/>
        <end position="101"/>
    </location>
</feature>
<feature type="transmembrane region" description="Helical" evidence="6">
    <location>
        <begin position="193"/>
        <end position="214"/>
    </location>
</feature>
<feature type="transmembrane region" description="Helical" evidence="6">
    <location>
        <begin position="121"/>
        <end position="147"/>
    </location>
</feature>
<keyword evidence="4 6" id="KW-1133">Transmembrane helix</keyword>
<organism evidence="7">
    <name type="scientific">marine metagenome</name>
    <dbReference type="NCBI Taxonomy" id="408172"/>
    <lineage>
        <taxon>unclassified sequences</taxon>
        <taxon>metagenomes</taxon>
        <taxon>ecological metagenomes</taxon>
    </lineage>
</organism>
<dbReference type="GO" id="GO:0044341">
    <property type="term" value="P:sodium-dependent phosphate transport"/>
    <property type="evidence" value="ECO:0007669"/>
    <property type="project" value="InterPro"/>
</dbReference>
<evidence type="ECO:0000256" key="1">
    <source>
        <dbReference type="ARBA" id="ARBA00004651"/>
    </source>
</evidence>
<feature type="transmembrane region" description="Helical" evidence="6">
    <location>
        <begin position="239"/>
        <end position="261"/>
    </location>
</feature>
<dbReference type="GO" id="GO:0005886">
    <property type="term" value="C:plasma membrane"/>
    <property type="evidence" value="ECO:0007669"/>
    <property type="project" value="UniProtKB-SubCell"/>
</dbReference>